<dbReference type="AlphaFoldDB" id="A0A3E1EUV5"/>
<proteinExistence type="predicted"/>
<accession>A0A3E1EUV5</accession>
<gene>
    <name evidence="1" type="ORF">DXU93_12870</name>
</gene>
<comment type="caution">
    <text evidence="1">The sequence shown here is derived from an EMBL/GenBank/DDBJ whole genome shotgun (WGS) entry which is preliminary data.</text>
</comment>
<evidence type="ECO:0000313" key="1">
    <source>
        <dbReference type="EMBL" id="RFC53320.1"/>
    </source>
</evidence>
<keyword evidence="2" id="KW-1185">Reference proteome</keyword>
<dbReference type="EMBL" id="QURB01000009">
    <property type="protein sequence ID" value="RFC53320.1"/>
    <property type="molecule type" value="Genomic_DNA"/>
</dbReference>
<evidence type="ECO:0000313" key="2">
    <source>
        <dbReference type="Proteomes" id="UP000257127"/>
    </source>
</evidence>
<sequence>MMKKLIIILIGLGLIAGLSYMAMNFKKSSKITDTSLIAFAVEDTASVDKIEIYDSYTDQEYVVERDENGVWKGPNGECVQQNIIQMMLETMYKITLKGYVPKSAMKNMKKVLMANHKTVRIFQDGDWAKTWYVGHSTQDHMGTHMLLETPDLKSDNPVIMGMKGFYGILEPRFFSDPRRFQCLDLFSYKRSELNTVELIDRVNPQSSFKVNAKNPDNIQVTSNGRPVHNINKDNLIFYLNGFENINFNQPNYTLSVKEIDSIKTSKPDYELLIDAKKSSYKLDLYRRFDPSYEGQDTLAYDEDFLWAVKADGELVRMQYYTVGPLIRGKMIFANE</sequence>
<organism evidence="1 2">
    <name type="scientific">Brumimicrobium aurantiacum</name>
    <dbReference type="NCBI Taxonomy" id="1737063"/>
    <lineage>
        <taxon>Bacteria</taxon>
        <taxon>Pseudomonadati</taxon>
        <taxon>Bacteroidota</taxon>
        <taxon>Flavobacteriia</taxon>
        <taxon>Flavobacteriales</taxon>
        <taxon>Crocinitomicaceae</taxon>
        <taxon>Brumimicrobium</taxon>
    </lineage>
</organism>
<name>A0A3E1EUV5_9FLAO</name>
<protein>
    <recommendedName>
        <fullName evidence="3">DUF4340 domain-containing protein</fullName>
    </recommendedName>
</protein>
<dbReference type="Proteomes" id="UP000257127">
    <property type="component" value="Unassembled WGS sequence"/>
</dbReference>
<evidence type="ECO:0008006" key="3">
    <source>
        <dbReference type="Google" id="ProtNLM"/>
    </source>
</evidence>
<reference evidence="1 2" key="1">
    <citation type="submission" date="2018-08" db="EMBL/GenBank/DDBJ databases">
        <title>The draft genome squence of Brumimicrobium sp. N62.</title>
        <authorList>
            <person name="Du Z.-J."/>
            <person name="Luo H.-R."/>
        </authorList>
    </citation>
    <scope>NUCLEOTIDE SEQUENCE [LARGE SCALE GENOMIC DNA]</scope>
    <source>
        <strain evidence="1 2">N62</strain>
    </source>
</reference>